<dbReference type="EMBL" id="UGPW01000001">
    <property type="protein sequence ID" value="STY86052.1"/>
    <property type="molecule type" value="Genomic_DNA"/>
</dbReference>
<dbReference type="PANTHER" id="PTHR47328:SF1">
    <property type="entry name" value="RUTC FAMILY PROTEIN YOAB"/>
    <property type="match status" value="1"/>
</dbReference>
<dbReference type="InterPro" id="IPR006175">
    <property type="entry name" value="YjgF/YER057c/UK114"/>
</dbReference>
<dbReference type="InterPro" id="IPR019897">
    <property type="entry name" value="RidA_CS"/>
</dbReference>
<dbReference type="KEGG" id="moi:MOVS_00035"/>
<dbReference type="AlphaFoldDB" id="A0A161I7W2"/>
<dbReference type="PROSITE" id="PS01094">
    <property type="entry name" value="UPF0076"/>
    <property type="match status" value="1"/>
</dbReference>
<gene>
    <name evidence="3" type="primary">yabJ</name>
    <name evidence="2" type="ORF">MOVS_00035</name>
    <name evidence="3" type="ORF">NCTC11227_00007</name>
</gene>
<dbReference type="EC" id="3.5.4.-" evidence="3"/>
<comment type="similarity">
    <text evidence="1">Belongs to the RutC family.</text>
</comment>
<dbReference type="Pfam" id="PF01042">
    <property type="entry name" value="Ribonuc_L-PSP"/>
    <property type="match status" value="1"/>
</dbReference>
<dbReference type="Gene3D" id="3.30.1330.40">
    <property type="entry name" value="RutC-like"/>
    <property type="match status" value="1"/>
</dbReference>
<evidence type="ECO:0000313" key="5">
    <source>
        <dbReference type="Proteomes" id="UP000255102"/>
    </source>
</evidence>
<dbReference type="STRING" id="29433.MOVS_00035"/>
<protein>
    <submittedName>
        <fullName evidence="3">Enamine/imine deaminase</fullName>
        <ecNumber evidence="3">3.5.4.-</ecNumber>
    </submittedName>
    <submittedName>
        <fullName evidence="2">Endoribonuclease L-PSP</fullName>
    </submittedName>
</protein>
<evidence type="ECO:0000313" key="4">
    <source>
        <dbReference type="Proteomes" id="UP000076765"/>
    </source>
</evidence>
<dbReference type="GO" id="GO:0016787">
    <property type="term" value="F:hydrolase activity"/>
    <property type="evidence" value="ECO:0007669"/>
    <property type="project" value="UniProtKB-KW"/>
</dbReference>
<dbReference type="InterPro" id="IPR035959">
    <property type="entry name" value="RutC-like_sf"/>
</dbReference>
<proteinExistence type="inferred from homology"/>
<dbReference type="RefSeq" id="WP_063513244.1">
    <property type="nucleotide sequence ID" value="NZ_CP011158.1"/>
</dbReference>
<dbReference type="Proteomes" id="UP000255102">
    <property type="component" value="Unassembled WGS sequence"/>
</dbReference>
<dbReference type="SUPFAM" id="SSF55298">
    <property type="entry name" value="YjgF-like"/>
    <property type="match status" value="1"/>
</dbReference>
<accession>A0A161I7W2</accession>
<reference evidence="3 5" key="2">
    <citation type="submission" date="2018-06" db="EMBL/GenBank/DDBJ databases">
        <authorList>
            <consortium name="Pathogen Informatics"/>
            <person name="Doyle S."/>
        </authorList>
    </citation>
    <scope>NUCLEOTIDE SEQUENCE [LARGE SCALE GENOMIC DNA]</scope>
    <source>
        <strain evidence="3 5">NCTC11227</strain>
    </source>
</reference>
<keyword evidence="4" id="KW-1185">Reference proteome</keyword>
<sequence length="116" mass="12568">MANIIKLDSNDTLSEIAIHNGVVYLAGQVPNGDSLDIKGQSREVFANIDAALAKAGSDKSKILSAQVFITDLANFDAFNSEWNQWVKDITPPTRATVEAKLVNPNWLVEIMVVAAI</sequence>
<organism evidence="3 5">
    <name type="scientific">Moraxella ovis</name>
    <dbReference type="NCBI Taxonomy" id="29433"/>
    <lineage>
        <taxon>Bacteria</taxon>
        <taxon>Pseudomonadati</taxon>
        <taxon>Pseudomonadota</taxon>
        <taxon>Gammaproteobacteria</taxon>
        <taxon>Moraxellales</taxon>
        <taxon>Moraxellaceae</taxon>
        <taxon>Moraxella</taxon>
    </lineage>
</organism>
<dbReference type="CDD" id="cd06150">
    <property type="entry name" value="YjgF_YER057c_UK114_like_2"/>
    <property type="match status" value="1"/>
</dbReference>
<dbReference type="Proteomes" id="UP000076765">
    <property type="component" value="Chromosome"/>
</dbReference>
<dbReference type="InterPro" id="IPR035709">
    <property type="entry name" value="YoaB-like"/>
</dbReference>
<name>A0A161I7W2_9GAMM</name>
<dbReference type="PANTHER" id="PTHR47328">
    <property type="match status" value="1"/>
</dbReference>
<dbReference type="EMBL" id="CP011158">
    <property type="protein sequence ID" value="ANB90664.1"/>
    <property type="molecule type" value="Genomic_DNA"/>
</dbReference>
<evidence type="ECO:0000256" key="1">
    <source>
        <dbReference type="ARBA" id="ARBA00010552"/>
    </source>
</evidence>
<evidence type="ECO:0000313" key="3">
    <source>
        <dbReference type="EMBL" id="STY86052.1"/>
    </source>
</evidence>
<reference evidence="2 4" key="1">
    <citation type="submission" date="2015-04" db="EMBL/GenBank/DDBJ databases">
        <authorList>
            <person name="Calcutt M.J."/>
            <person name="Foecking M.F."/>
        </authorList>
    </citation>
    <scope>NUCLEOTIDE SEQUENCE [LARGE SCALE GENOMIC DNA]</scope>
    <source>
        <strain evidence="2 4">199/55</strain>
    </source>
</reference>
<keyword evidence="3" id="KW-0378">Hydrolase</keyword>
<evidence type="ECO:0000313" key="2">
    <source>
        <dbReference type="EMBL" id="ANB90664.1"/>
    </source>
</evidence>